<keyword evidence="2" id="KW-0560">Oxidoreductase</keyword>
<dbReference type="PANTHER" id="PTHR44196">
    <property type="entry name" value="DEHYDROGENASE/REDUCTASE SDR FAMILY MEMBER 7B"/>
    <property type="match status" value="1"/>
</dbReference>
<evidence type="ECO:0000313" key="3">
    <source>
        <dbReference type="EMBL" id="MVQ39178.1"/>
    </source>
</evidence>
<comment type="similarity">
    <text evidence="1">Belongs to the short-chain dehydrogenases/reductases (SDR) family.</text>
</comment>
<gene>
    <name evidence="3" type="ORF">GON05_31765</name>
</gene>
<accession>A0ABW9UKF4</accession>
<sequence length="47" mass="4827">MKLSGNTILITGGGSGIGLAFAERFIKAGNTVIVCGRRESVLQDAFG</sequence>
<dbReference type="InterPro" id="IPR036291">
    <property type="entry name" value="NAD(P)-bd_dom_sf"/>
</dbReference>
<comment type="caution">
    <text evidence="3">The sequence shown here is derived from an EMBL/GenBank/DDBJ whole genome shotgun (WGS) entry which is preliminary data.</text>
</comment>
<dbReference type="EMBL" id="WSEM01000034">
    <property type="protein sequence ID" value="MVQ39178.1"/>
    <property type="molecule type" value="Genomic_DNA"/>
</dbReference>
<dbReference type="Gene3D" id="3.40.50.720">
    <property type="entry name" value="NAD(P)-binding Rossmann-like Domain"/>
    <property type="match status" value="1"/>
</dbReference>
<dbReference type="InterPro" id="IPR002347">
    <property type="entry name" value="SDR_fam"/>
</dbReference>
<dbReference type="Pfam" id="PF00106">
    <property type="entry name" value="adh_short"/>
    <property type="match status" value="1"/>
</dbReference>
<evidence type="ECO:0000256" key="1">
    <source>
        <dbReference type="ARBA" id="ARBA00006484"/>
    </source>
</evidence>
<name>A0ABW9UKF4_9BACL</name>
<evidence type="ECO:0000313" key="4">
    <source>
        <dbReference type="Proteomes" id="UP000467637"/>
    </source>
</evidence>
<evidence type="ECO:0000256" key="2">
    <source>
        <dbReference type="ARBA" id="ARBA00023002"/>
    </source>
</evidence>
<reference evidence="3 4" key="1">
    <citation type="submission" date="2019-12" db="EMBL/GenBank/DDBJ databases">
        <authorList>
            <person name="Huq M.A."/>
        </authorList>
    </citation>
    <scope>NUCLEOTIDE SEQUENCE [LARGE SCALE GENOMIC DNA]</scope>
    <source>
        <strain evidence="3 4">MAH-34</strain>
    </source>
</reference>
<dbReference type="PANTHER" id="PTHR44196:SF1">
    <property type="entry name" value="DEHYDROGENASE_REDUCTASE SDR FAMILY MEMBER 7B"/>
    <property type="match status" value="1"/>
</dbReference>
<dbReference type="SUPFAM" id="SSF51735">
    <property type="entry name" value="NAD(P)-binding Rossmann-fold domains"/>
    <property type="match status" value="1"/>
</dbReference>
<keyword evidence="4" id="KW-1185">Reference proteome</keyword>
<proteinExistence type="inferred from homology"/>
<organism evidence="3 4">
    <name type="scientific">Paenibacillus anseongense</name>
    <dbReference type="NCBI Taxonomy" id="2682845"/>
    <lineage>
        <taxon>Bacteria</taxon>
        <taxon>Bacillati</taxon>
        <taxon>Bacillota</taxon>
        <taxon>Bacilli</taxon>
        <taxon>Bacillales</taxon>
        <taxon>Paenibacillaceae</taxon>
        <taxon>Paenibacillus</taxon>
    </lineage>
</organism>
<protein>
    <submittedName>
        <fullName evidence="3">SDR family NAD(P)-dependent oxidoreductase</fullName>
    </submittedName>
</protein>
<dbReference type="Proteomes" id="UP000467637">
    <property type="component" value="Unassembled WGS sequence"/>
</dbReference>